<dbReference type="Proteomes" id="UP001607302">
    <property type="component" value="Unassembled WGS sequence"/>
</dbReference>
<evidence type="ECO:0000313" key="1">
    <source>
        <dbReference type="EMBL" id="KAL2712150.1"/>
    </source>
</evidence>
<gene>
    <name evidence="1" type="ORF">V1478_018385</name>
</gene>
<keyword evidence="2" id="KW-1185">Reference proteome</keyword>
<dbReference type="EMBL" id="JAUDFV010000167">
    <property type="protein sequence ID" value="KAL2712150.1"/>
    <property type="molecule type" value="Genomic_DNA"/>
</dbReference>
<sequence>MVNVGESTRSYVCFTVNEEFARSVSGSTDYVHSSLTEGTSINVAQEYAAICLRCETPTVAAVSHELREDTALYLFFPQREVKCENRKKKERKTNGMGKCVGSCKRTETALREDP</sequence>
<name>A0ABD1ZXA6_VESSQ</name>
<comment type="caution">
    <text evidence="1">The sequence shown here is derived from an EMBL/GenBank/DDBJ whole genome shotgun (WGS) entry which is preliminary data.</text>
</comment>
<protein>
    <submittedName>
        <fullName evidence="1">Uncharacterized protein</fullName>
    </submittedName>
</protein>
<dbReference type="AlphaFoldDB" id="A0ABD1ZXA6"/>
<proteinExistence type="predicted"/>
<evidence type="ECO:0000313" key="2">
    <source>
        <dbReference type="Proteomes" id="UP001607302"/>
    </source>
</evidence>
<reference evidence="1 2" key="1">
    <citation type="journal article" date="2024" name="Ann. Entomol. Soc. Am.">
        <title>Genomic analyses of the southern and eastern yellowjacket wasps (Hymenoptera: Vespidae) reveal evolutionary signatures of social life.</title>
        <authorList>
            <person name="Catto M.A."/>
            <person name="Caine P.B."/>
            <person name="Orr S.E."/>
            <person name="Hunt B.G."/>
            <person name="Goodisman M.A.D."/>
        </authorList>
    </citation>
    <scope>NUCLEOTIDE SEQUENCE [LARGE SCALE GENOMIC DNA]</scope>
    <source>
        <strain evidence="1">233</strain>
        <tissue evidence="1">Head and thorax</tissue>
    </source>
</reference>
<accession>A0ABD1ZXA6</accession>
<organism evidence="1 2">
    <name type="scientific">Vespula squamosa</name>
    <name type="common">Southern yellow jacket</name>
    <name type="synonym">Wasp</name>
    <dbReference type="NCBI Taxonomy" id="30214"/>
    <lineage>
        <taxon>Eukaryota</taxon>
        <taxon>Metazoa</taxon>
        <taxon>Ecdysozoa</taxon>
        <taxon>Arthropoda</taxon>
        <taxon>Hexapoda</taxon>
        <taxon>Insecta</taxon>
        <taxon>Pterygota</taxon>
        <taxon>Neoptera</taxon>
        <taxon>Endopterygota</taxon>
        <taxon>Hymenoptera</taxon>
        <taxon>Apocrita</taxon>
        <taxon>Aculeata</taxon>
        <taxon>Vespoidea</taxon>
        <taxon>Vespidae</taxon>
        <taxon>Vespinae</taxon>
        <taxon>Vespula</taxon>
    </lineage>
</organism>